<keyword evidence="5 6" id="KW-0653">Protein transport</keyword>
<feature type="coiled-coil region" evidence="7">
    <location>
        <begin position="127"/>
        <end position="203"/>
    </location>
</feature>
<keyword evidence="7" id="KW-0175">Coiled coil</keyword>
<evidence type="ECO:0000256" key="5">
    <source>
        <dbReference type="ARBA" id="ARBA00022927"/>
    </source>
</evidence>
<feature type="region of interest" description="Disordered" evidence="8">
    <location>
        <begin position="1"/>
        <end position="79"/>
    </location>
</feature>
<dbReference type="SUPFAM" id="SSF140111">
    <property type="entry name" value="Endosomal sorting complex assembly domain"/>
    <property type="match status" value="1"/>
</dbReference>
<keyword evidence="11" id="KW-1185">Reference proteome</keyword>
<dbReference type="Proteomes" id="UP001497444">
    <property type="component" value="Chromosome 16"/>
</dbReference>
<evidence type="ECO:0000313" key="11">
    <source>
        <dbReference type="Proteomes" id="UP001497444"/>
    </source>
</evidence>
<comment type="similarity">
    <text evidence="2">Belongs to the VPS37 family.</text>
</comment>
<feature type="compositionally biased region" description="Low complexity" evidence="8">
    <location>
        <begin position="31"/>
        <end position="43"/>
    </location>
</feature>
<feature type="domain" description="VPS37 C-terminal" evidence="9">
    <location>
        <begin position="160"/>
        <end position="243"/>
    </location>
</feature>
<comment type="subcellular location">
    <subcellularLocation>
        <location evidence="1">Endosome</location>
    </subcellularLocation>
</comment>
<feature type="compositionally biased region" description="Polar residues" evidence="8">
    <location>
        <begin position="70"/>
        <end position="79"/>
    </location>
</feature>
<evidence type="ECO:0000259" key="9">
    <source>
        <dbReference type="PROSITE" id="PS51314"/>
    </source>
</evidence>
<organism evidence="10 11">
    <name type="scientific">Sphagnum jensenii</name>
    <dbReference type="NCBI Taxonomy" id="128206"/>
    <lineage>
        <taxon>Eukaryota</taxon>
        <taxon>Viridiplantae</taxon>
        <taxon>Streptophyta</taxon>
        <taxon>Embryophyta</taxon>
        <taxon>Bryophyta</taxon>
        <taxon>Sphagnophytina</taxon>
        <taxon>Sphagnopsida</taxon>
        <taxon>Sphagnales</taxon>
        <taxon>Sphagnaceae</taxon>
        <taxon>Sphagnum</taxon>
    </lineage>
</organism>
<dbReference type="Pfam" id="PF07200">
    <property type="entry name" value="Mod_r"/>
    <property type="match status" value="1"/>
</dbReference>
<gene>
    <name evidence="10" type="ORF">CSSPJE1EN1_LOCUS9686</name>
</gene>
<keyword evidence="3 6" id="KW-0813">Transport</keyword>
<name>A0ABP0WEL0_9BRYO</name>
<feature type="compositionally biased region" description="Low complexity" evidence="8">
    <location>
        <begin position="1"/>
        <end position="17"/>
    </location>
</feature>
<reference evidence="10" key="1">
    <citation type="submission" date="2024-02" db="EMBL/GenBank/DDBJ databases">
        <authorList>
            <consortium name="ELIXIR-Norway"/>
            <consortium name="Elixir Norway"/>
        </authorList>
    </citation>
    <scope>NUCLEOTIDE SEQUENCE</scope>
</reference>
<evidence type="ECO:0000256" key="4">
    <source>
        <dbReference type="ARBA" id="ARBA00022753"/>
    </source>
</evidence>
<sequence length="243" mass="27310">MFRQHPGGQQQQQQHQSQPPPPNIPTHSWYPPSVLGSSSSGPSRVPPPIFSSSSSGTSSPSRTPTSTGFQPQTSLQGSSTIVASLKDKSVEELGKLMHDTETYKKFLESLDEVRRLDKLRNQLSNGNVDESRKNLEKESEIAELRNQCMIIRNTELAAAQERFEEVEKQYKEVHARCSPQSLLDKLQSAANDADDESENLHRKLLSGEIELGEFIQIYRKQRILFHRRTLIRMAALTSLTTPG</sequence>
<evidence type="ECO:0000256" key="2">
    <source>
        <dbReference type="ARBA" id="ARBA00007617"/>
    </source>
</evidence>
<feature type="compositionally biased region" description="Low complexity" evidence="8">
    <location>
        <begin position="50"/>
        <end position="69"/>
    </location>
</feature>
<evidence type="ECO:0000256" key="6">
    <source>
        <dbReference type="PROSITE-ProRule" id="PRU00646"/>
    </source>
</evidence>
<evidence type="ECO:0000256" key="3">
    <source>
        <dbReference type="ARBA" id="ARBA00022448"/>
    </source>
</evidence>
<evidence type="ECO:0000313" key="10">
    <source>
        <dbReference type="EMBL" id="CAK9264208.1"/>
    </source>
</evidence>
<evidence type="ECO:0000256" key="1">
    <source>
        <dbReference type="ARBA" id="ARBA00004177"/>
    </source>
</evidence>
<keyword evidence="4" id="KW-0967">Endosome</keyword>
<dbReference type="PROSITE" id="PS51314">
    <property type="entry name" value="VPS37_C"/>
    <property type="match status" value="1"/>
</dbReference>
<dbReference type="EMBL" id="OZ020111">
    <property type="protein sequence ID" value="CAK9264208.1"/>
    <property type="molecule type" value="Genomic_DNA"/>
</dbReference>
<protein>
    <recommendedName>
        <fullName evidence="9">VPS37 C-terminal domain-containing protein</fullName>
    </recommendedName>
</protein>
<evidence type="ECO:0000256" key="7">
    <source>
        <dbReference type="SAM" id="Coils"/>
    </source>
</evidence>
<accession>A0ABP0WEL0</accession>
<dbReference type="InterPro" id="IPR037202">
    <property type="entry name" value="ESCRT_assembly_dom"/>
</dbReference>
<dbReference type="PANTHER" id="PTHR13678">
    <property type="entry name" value="VACUOLAR PROTEIN SORTING-ASSOCIATED PROTEIN 37"/>
    <property type="match status" value="1"/>
</dbReference>
<dbReference type="Gene3D" id="1.10.287.660">
    <property type="entry name" value="Helix hairpin bin"/>
    <property type="match status" value="1"/>
</dbReference>
<evidence type="ECO:0000256" key="8">
    <source>
        <dbReference type="SAM" id="MobiDB-lite"/>
    </source>
</evidence>
<dbReference type="InterPro" id="IPR029012">
    <property type="entry name" value="Helix_hairpin_bin_sf"/>
</dbReference>
<proteinExistence type="inferred from homology"/>
<dbReference type="InterPro" id="IPR009851">
    <property type="entry name" value="Mod_r"/>
</dbReference>
<dbReference type="PANTHER" id="PTHR13678:SF2">
    <property type="entry name" value="VACUOLAR PROTEIN SORTING-ASSOCIATED PROTEIN 37A"/>
    <property type="match status" value="1"/>
</dbReference>